<evidence type="ECO:0000259" key="1">
    <source>
        <dbReference type="SMART" id="SM01321"/>
    </source>
</evidence>
<organism evidence="2 3">
    <name type="scientific">Aquamicrobium segne</name>
    <dbReference type="NCBI Taxonomy" id="469547"/>
    <lineage>
        <taxon>Bacteria</taxon>
        <taxon>Pseudomonadati</taxon>
        <taxon>Pseudomonadota</taxon>
        <taxon>Alphaproteobacteria</taxon>
        <taxon>Hyphomicrobiales</taxon>
        <taxon>Phyllobacteriaceae</taxon>
        <taxon>Aquamicrobium</taxon>
    </lineage>
</organism>
<feature type="domain" description="Transposase IS200-like" evidence="1">
    <location>
        <begin position="11"/>
        <end position="130"/>
    </location>
</feature>
<evidence type="ECO:0000313" key="3">
    <source>
        <dbReference type="Proteomes" id="UP001596016"/>
    </source>
</evidence>
<comment type="caution">
    <text evidence="2">The sequence shown here is derived from an EMBL/GenBank/DDBJ whole genome shotgun (WGS) entry which is preliminary data.</text>
</comment>
<keyword evidence="3" id="KW-1185">Reference proteome</keyword>
<dbReference type="RefSeq" id="WP_378230065.1">
    <property type="nucleotide sequence ID" value="NZ_JBHSLL010000043.1"/>
</dbReference>
<gene>
    <name evidence="2" type="primary">tnpA</name>
    <name evidence="2" type="ORF">ACFPLB_12410</name>
</gene>
<dbReference type="PANTHER" id="PTHR33360:SF2">
    <property type="entry name" value="TRANSPOSASE FOR INSERTION SEQUENCE ELEMENT IS200"/>
    <property type="match status" value="1"/>
</dbReference>
<accession>A0ABW0H406</accession>
<dbReference type="NCBIfam" id="NF033573">
    <property type="entry name" value="transpos_IS200"/>
    <property type="match status" value="1"/>
</dbReference>
<reference evidence="3" key="1">
    <citation type="journal article" date="2019" name="Int. J. Syst. Evol. Microbiol.">
        <title>The Global Catalogue of Microorganisms (GCM) 10K type strain sequencing project: providing services to taxonomists for standard genome sequencing and annotation.</title>
        <authorList>
            <consortium name="The Broad Institute Genomics Platform"/>
            <consortium name="The Broad Institute Genome Sequencing Center for Infectious Disease"/>
            <person name="Wu L."/>
            <person name="Ma J."/>
        </authorList>
    </citation>
    <scope>NUCLEOTIDE SEQUENCE [LARGE SCALE GENOMIC DNA]</scope>
    <source>
        <strain evidence="3">CGMCC 4.1415</strain>
    </source>
</reference>
<sequence>MEAYKRGSHTVWDCKYHLIWVTKYRYGVLGGDVGTRCRELLRETARAHEMVVHAGSINRDHVHMLVSTPPSLSVSRAVQHLKGRSSHKLLSEFGILRKRYWGQHLWARGYWVATSGNVTDEMWVEYIKNQTPPEPDDNFNVT</sequence>
<dbReference type="PANTHER" id="PTHR33360">
    <property type="entry name" value="TRANSPOSASE FOR INSERTION SEQUENCE ELEMENT IS200"/>
    <property type="match status" value="1"/>
</dbReference>
<proteinExistence type="predicted"/>
<dbReference type="InterPro" id="IPR036515">
    <property type="entry name" value="Transposase_17_sf"/>
</dbReference>
<protein>
    <submittedName>
        <fullName evidence="2">IS200/IS605 family transposase</fullName>
    </submittedName>
</protein>
<dbReference type="SUPFAM" id="SSF143422">
    <property type="entry name" value="Transposase IS200-like"/>
    <property type="match status" value="1"/>
</dbReference>
<dbReference type="InterPro" id="IPR002686">
    <property type="entry name" value="Transposase_17"/>
</dbReference>
<dbReference type="Pfam" id="PF01797">
    <property type="entry name" value="Y1_Tnp"/>
    <property type="match status" value="1"/>
</dbReference>
<dbReference type="Gene3D" id="3.30.70.1290">
    <property type="entry name" value="Transposase IS200-like"/>
    <property type="match status" value="1"/>
</dbReference>
<dbReference type="Proteomes" id="UP001596016">
    <property type="component" value="Unassembled WGS sequence"/>
</dbReference>
<name>A0ABW0H406_9HYPH</name>
<dbReference type="EMBL" id="JBHSLL010000043">
    <property type="protein sequence ID" value="MFC5386763.1"/>
    <property type="molecule type" value="Genomic_DNA"/>
</dbReference>
<evidence type="ECO:0000313" key="2">
    <source>
        <dbReference type="EMBL" id="MFC5386763.1"/>
    </source>
</evidence>
<dbReference type="SMART" id="SM01321">
    <property type="entry name" value="Y1_Tnp"/>
    <property type="match status" value="1"/>
</dbReference>